<proteinExistence type="predicted"/>
<accession>A0ABS6KLP6</accession>
<evidence type="ECO:0000313" key="2">
    <source>
        <dbReference type="EMBL" id="MBU9764507.1"/>
    </source>
</evidence>
<evidence type="ECO:0008006" key="4">
    <source>
        <dbReference type="Google" id="ProtNLM"/>
    </source>
</evidence>
<evidence type="ECO:0000313" key="3">
    <source>
        <dbReference type="Proteomes" id="UP000812982"/>
    </source>
</evidence>
<sequence length="134" mass="13497">MEARQRNLTAITVSLALLGPVGLLAGCGGAPPVSELTETITVTDHAEHTTLQTPTTPRGHTGVVTYTAPTPTSGPTPTVTTFVQAPTTSGPVPTTTTFIGTPTLVPPPSSVTVTPPTTVPTDVPTNVVPAPPAE</sequence>
<reference evidence="2 3" key="1">
    <citation type="journal article" date="2021" name="Sci. Rep.">
        <title>Phenotypic and genomic hallmarks of a novel, potentially pathogenic rapidly growing Mycobacterium species related to the Mycobacterium fortuitum complex.</title>
        <authorList>
            <person name="Gharbi R."/>
            <person name="Khanna V."/>
            <person name="Frigui W."/>
            <person name="Mhenni B."/>
            <person name="Brosch R."/>
            <person name="Mardassi H."/>
        </authorList>
    </citation>
    <scope>NUCLEOTIDE SEQUENCE [LARGE SCALE GENOMIC DNA]</scope>
    <source>
        <strain evidence="2 3">TNTM28</strain>
    </source>
</reference>
<dbReference type="PROSITE" id="PS51257">
    <property type="entry name" value="PROKAR_LIPOPROTEIN"/>
    <property type="match status" value="1"/>
</dbReference>
<gene>
    <name evidence="2" type="ORF">FR943_11705</name>
</gene>
<dbReference type="RefSeq" id="WP_217157090.1">
    <property type="nucleotide sequence ID" value="NZ_VOMB01000016.1"/>
</dbReference>
<comment type="caution">
    <text evidence="2">The sequence shown here is derived from an EMBL/GenBank/DDBJ whole genome shotgun (WGS) entry which is preliminary data.</text>
</comment>
<organism evidence="2 3">
    <name type="scientific">[Mycobacterium] fortunisiensis</name>
    <dbReference type="NCBI Taxonomy" id="2600579"/>
    <lineage>
        <taxon>Bacteria</taxon>
        <taxon>Bacillati</taxon>
        <taxon>Actinomycetota</taxon>
        <taxon>Actinomycetes</taxon>
        <taxon>Mycobacteriales</taxon>
        <taxon>Mycobacteriaceae</taxon>
        <taxon>Mycolicibacterium</taxon>
    </lineage>
</organism>
<feature type="region of interest" description="Disordered" evidence="1">
    <location>
        <begin position="100"/>
        <end position="134"/>
    </location>
</feature>
<protein>
    <recommendedName>
        <fullName evidence="4">Lipoprotein</fullName>
    </recommendedName>
</protein>
<keyword evidence="3" id="KW-1185">Reference proteome</keyword>
<dbReference type="EMBL" id="VOMB01000016">
    <property type="protein sequence ID" value="MBU9764507.1"/>
    <property type="molecule type" value="Genomic_DNA"/>
</dbReference>
<dbReference type="Proteomes" id="UP000812982">
    <property type="component" value="Unassembled WGS sequence"/>
</dbReference>
<feature type="compositionally biased region" description="Low complexity" evidence="1">
    <location>
        <begin position="110"/>
        <end position="128"/>
    </location>
</feature>
<evidence type="ECO:0000256" key="1">
    <source>
        <dbReference type="SAM" id="MobiDB-lite"/>
    </source>
</evidence>
<name>A0ABS6KLP6_9MYCO</name>